<gene>
    <name evidence="3" type="ORF">TA16790</name>
</gene>
<dbReference type="EMBL" id="CR940347">
    <property type="protein sequence ID" value="CAI73093.1"/>
    <property type="molecule type" value="Genomic_DNA"/>
</dbReference>
<evidence type="ECO:0000256" key="2">
    <source>
        <dbReference type="SAM" id="Phobius"/>
    </source>
</evidence>
<evidence type="ECO:0000313" key="4">
    <source>
        <dbReference type="Proteomes" id="UP000001950"/>
    </source>
</evidence>
<dbReference type="InParanoid" id="Q4UIJ6"/>
<dbReference type="Proteomes" id="UP000001950">
    <property type="component" value="Chromosome 1"/>
</dbReference>
<keyword evidence="2" id="KW-0472">Membrane</keyword>
<feature type="transmembrane region" description="Helical" evidence="2">
    <location>
        <begin position="533"/>
        <end position="555"/>
    </location>
</feature>
<feature type="transmembrane region" description="Helical" evidence="2">
    <location>
        <begin position="507"/>
        <end position="526"/>
    </location>
</feature>
<accession>Q4UIJ6</accession>
<dbReference type="GeneID" id="3863694"/>
<feature type="transmembrane region" description="Helical" evidence="2">
    <location>
        <begin position="692"/>
        <end position="711"/>
    </location>
</feature>
<dbReference type="RefSeq" id="XP_953771.1">
    <property type="nucleotide sequence ID" value="XM_948678.1"/>
</dbReference>
<feature type="transmembrane region" description="Helical" evidence="2">
    <location>
        <begin position="784"/>
        <end position="807"/>
    </location>
</feature>
<feature type="transmembrane region" description="Helical" evidence="2">
    <location>
        <begin position="742"/>
        <end position="764"/>
    </location>
</feature>
<dbReference type="AlphaFoldDB" id="Q4UIJ6"/>
<dbReference type="OrthoDB" id="364817at2759"/>
<reference evidence="3 4" key="1">
    <citation type="journal article" date="2005" name="Science">
        <title>Genome of the host-cell transforming parasite Theileria annulata compared with T. parva.</title>
        <authorList>
            <person name="Pain A."/>
            <person name="Renauld H."/>
            <person name="Berriman M."/>
            <person name="Murphy L."/>
            <person name="Yeats C.A."/>
            <person name="Weir W."/>
            <person name="Kerhornou A."/>
            <person name="Aslett M."/>
            <person name="Bishop R."/>
            <person name="Bouchier C."/>
            <person name="Cochet M."/>
            <person name="Coulson R.M.R."/>
            <person name="Cronin A."/>
            <person name="de Villiers E.P."/>
            <person name="Fraser A."/>
            <person name="Fosker N."/>
            <person name="Gardner M."/>
            <person name="Goble A."/>
            <person name="Griffiths-Jones S."/>
            <person name="Harris D.E."/>
            <person name="Katzer F."/>
            <person name="Larke N."/>
            <person name="Lord A."/>
            <person name="Maser P."/>
            <person name="McKellar S."/>
            <person name="Mooney P."/>
            <person name="Morton F."/>
            <person name="Nene V."/>
            <person name="O'Neil S."/>
            <person name="Price C."/>
            <person name="Quail M.A."/>
            <person name="Rabbinowitsch E."/>
            <person name="Rawlings N.D."/>
            <person name="Rutter S."/>
            <person name="Saunders D."/>
            <person name="Seeger K."/>
            <person name="Shah T."/>
            <person name="Squares R."/>
            <person name="Squares S."/>
            <person name="Tivey A."/>
            <person name="Walker A.R."/>
            <person name="Woodward J."/>
            <person name="Dobbelaere D.A.E."/>
            <person name="Langsley G."/>
            <person name="Rajandream M.A."/>
            <person name="McKeever D."/>
            <person name="Shiels B."/>
            <person name="Tait A."/>
            <person name="Barrell B.G."/>
            <person name="Hall N."/>
        </authorList>
    </citation>
    <scope>NUCLEOTIDE SEQUENCE [LARGE SCALE GENOMIC DNA]</scope>
    <source>
        <strain evidence="4">Ankara</strain>
    </source>
</reference>
<keyword evidence="2" id="KW-1133">Transmembrane helix</keyword>
<organism evidence="3 4">
    <name type="scientific">Theileria annulata</name>
    <dbReference type="NCBI Taxonomy" id="5874"/>
    <lineage>
        <taxon>Eukaryota</taxon>
        <taxon>Sar</taxon>
        <taxon>Alveolata</taxon>
        <taxon>Apicomplexa</taxon>
        <taxon>Aconoidasida</taxon>
        <taxon>Piroplasmida</taxon>
        <taxon>Theileriidae</taxon>
        <taxon>Theileria</taxon>
    </lineage>
</organism>
<evidence type="ECO:0000313" key="3">
    <source>
        <dbReference type="EMBL" id="CAI73093.1"/>
    </source>
</evidence>
<feature type="transmembrane region" description="Helical" evidence="2">
    <location>
        <begin position="813"/>
        <end position="831"/>
    </location>
</feature>
<sequence length="867" mass="95696">MSHKCSAKQAGVGVADCELLIISYIFAGLAMMLNIRLSYSSAPYALIRFKLPENLFSVFVRRIASALELWCLPSMLLGNIIDLIQKLAVNTDGDLKASAGTGPTDHEKLRGLAKTLHDKAEELNNAVTGGSEDAAKVLRHKAGTEAQKSDTKYLRKLAKELHEKATRLENQAPEGTDNPSLKQKAGSTPDDGLRQLAAELYKATKELSNTGADDQGKAGELATAVGDSETSEGIRAKLKNLATGTGDAEDVTGAYGTVESAFGQVQQQEQQGKYTTGDKQEKYQAVKTAWEAFKTLYTTNLKQLANGLKVTVGNESDSDKLQKTLADLGNHQGAEAPTTEATKVKTAYSTSGGDGVKDKFTDLQAKGPSYQAIAAIKPLYEAVVSAMNAFDNVYRPEELLKDEVGDGANENKGLQQKLKELYTDGHDTEKLPGLAKAVRNAYSEGWGPTVKSRFESVMAQEKAYAQGNTIKTTEYKGLLEAWTNFNDKYYGVISYYKYYSIVVPSVITQWLNFLTYVILFVVYVAGGDSGHLTIFYLVIAISGFVFGINMTLVYSVDWNYIPIYIAGENCFPIITSFIHYITTIMFGNRRKWNSDFIVVCVDIVVAIIISFVAAVIWTAAYLSKPKYASSPETGASWYHHIFTHGFSGGYNPEVISPFLMIVVGMGLVYAIYPGIAPGMIVPFYLIDKIEMVLLIMTIFPPVIVATLRRSFAFGDPRSPMCQWKEKAGYPWNPSADLGNGSFWHAFDLLMIIKIVLAGIFIYSLHYRESNLARSIINQPKMSTFLSITFYMCHECLLALGFPGLVGANNGGDYVLIPQYIGALFMIFLAFYSEGYIIEYKSHDPAHWPTEGMWYLYGYYQLNLDFLL</sequence>
<dbReference type="VEuPathDB" id="PiroplasmaDB:TA16790"/>
<name>Q4UIJ6_THEAN</name>
<keyword evidence="2" id="KW-0812">Transmembrane</keyword>
<feature type="transmembrane region" description="Helical" evidence="2">
    <location>
        <begin position="12"/>
        <end position="33"/>
    </location>
</feature>
<evidence type="ECO:0000256" key="1">
    <source>
        <dbReference type="SAM" id="MobiDB-lite"/>
    </source>
</evidence>
<proteinExistence type="predicted"/>
<feature type="transmembrane region" description="Helical" evidence="2">
    <location>
        <begin position="561"/>
        <end position="584"/>
    </location>
</feature>
<dbReference type="KEGG" id="tan:TA16790"/>
<keyword evidence="4" id="KW-1185">Reference proteome</keyword>
<feature type="region of interest" description="Disordered" evidence="1">
    <location>
        <begin position="165"/>
        <end position="191"/>
    </location>
</feature>
<feature type="transmembrane region" description="Helical" evidence="2">
    <location>
        <begin position="658"/>
        <end position="685"/>
    </location>
</feature>
<protein>
    <submittedName>
        <fullName evidence="3">Tpr-related protein family member, putative</fullName>
    </submittedName>
</protein>
<feature type="transmembrane region" description="Helical" evidence="2">
    <location>
        <begin position="596"/>
        <end position="622"/>
    </location>
</feature>